<dbReference type="STRING" id="582744.Msip34_0435"/>
<keyword evidence="2" id="KW-0223">Dioxygenase</keyword>
<keyword evidence="2" id="KW-0560">Oxidoreductase</keyword>
<dbReference type="EMBL" id="CP001674">
    <property type="protein sequence ID" value="ACT49683.1"/>
    <property type="molecule type" value="Genomic_DNA"/>
</dbReference>
<proteinExistence type="predicted"/>
<dbReference type="eggNOG" id="COG0346">
    <property type="taxonomic scope" value="Bacteria"/>
</dbReference>
<dbReference type="HOGENOM" id="CLU_142797_0_0_4"/>
<dbReference type="InterPro" id="IPR004360">
    <property type="entry name" value="Glyas_Fos-R_dOase_dom"/>
</dbReference>
<reference evidence="3" key="1">
    <citation type="submission" date="2009-07" db="EMBL/GenBank/DDBJ databases">
        <title>Complete sequence of chromosome of Methylovorus sp. SIP3-4.</title>
        <authorList>
            <person name="Lucas S."/>
            <person name="Copeland A."/>
            <person name="Lapidus A."/>
            <person name="Glavina del Rio T."/>
            <person name="Tice H."/>
            <person name="Bruce D."/>
            <person name="Goodwin L."/>
            <person name="Pitluck S."/>
            <person name="Clum A."/>
            <person name="Larimer F."/>
            <person name="Land M."/>
            <person name="Hauser L."/>
            <person name="Kyrpides N."/>
            <person name="Mikhailova N."/>
            <person name="Kayluzhnaya M."/>
            <person name="Chistoserdova L."/>
        </authorList>
    </citation>
    <scope>NUCLEOTIDE SEQUENCE [LARGE SCALE GENOMIC DNA]</scope>
    <source>
        <strain evidence="3">SIP3-4</strain>
    </source>
</reference>
<evidence type="ECO:0000313" key="3">
    <source>
        <dbReference type="Proteomes" id="UP000002743"/>
    </source>
</evidence>
<evidence type="ECO:0000313" key="2">
    <source>
        <dbReference type="EMBL" id="ACT49683.1"/>
    </source>
</evidence>
<evidence type="ECO:0000259" key="1">
    <source>
        <dbReference type="PROSITE" id="PS51819"/>
    </source>
</evidence>
<dbReference type="GO" id="GO:0051213">
    <property type="term" value="F:dioxygenase activity"/>
    <property type="evidence" value="ECO:0007669"/>
    <property type="project" value="UniProtKB-KW"/>
</dbReference>
<dbReference type="Proteomes" id="UP000002743">
    <property type="component" value="Chromosome"/>
</dbReference>
<dbReference type="CDD" id="cd06587">
    <property type="entry name" value="VOC"/>
    <property type="match status" value="1"/>
</dbReference>
<protein>
    <submittedName>
        <fullName evidence="2">Glyoxalase/bleomycin resistance protein/dioxygenase</fullName>
    </submittedName>
</protein>
<keyword evidence="3" id="KW-1185">Reference proteome</keyword>
<reference evidence="2 3" key="2">
    <citation type="journal article" date="2011" name="J. Bacteriol.">
        <title>Genomes of three methylotrophs from a single niche uncover genetic and metabolic divergence of Methylophilaceae.</title>
        <authorList>
            <person name="Lapidus A."/>
            <person name="Clum A."/>
            <person name="Labutti K."/>
            <person name="Kaluzhnaya M.G."/>
            <person name="Lim S."/>
            <person name="Beck D.A."/>
            <person name="Glavina Del Rio T."/>
            <person name="Nolan M."/>
            <person name="Mavromatis K."/>
            <person name="Huntemann M."/>
            <person name="Lucas S."/>
            <person name="Lidstrom M.E."/>
            <person name="Ivanova N."/>
            <person name="Chistoserdova L."/>
        </authorList>
    </citation>
    <scope>NUCLEOTIDE SEQUENCE [LARGE SCALE GENOMIC DNA]</scope>
    <source>
        <strain evidence="2 3">SIP3-4</strain>
    </source>
</reference>
<dbReference type="AlphaFoldDB" id="C6X963"/>
<organism evidence="2 3">
    <name type="scientific">Methylovorus glucosotrophus (strain SIP3-4)</name>
    <dbReference type="NCBI Taxonomy" id="582744"/>
    <lineage>
        <taxon>Bacteria</taxon>
        <taxon>Pseudomonadati</taxon>
        <taxon>Pseudomonadota</taxon>
        <taxon>Betaproteobacteria</taxon>
        <taxon>Nitrosomonadales</taxon>
        <taxon>Methylophilaceae</taxon>
        <taxon>Methylovorus</taxon>
    </lineage>
</organism>
<dbReference type="KEGG" id="mei:Msip34_0435"/>
<dbReference type="InterPro" id="IPR037523">
    <property type="entry name" value="VOC_core"/>
</dbReference>
<dbReference type="PROSITE" id="PS51819">
    <property type="entry name" value="VOC"/>
    <property type="match status" value="1"/>
</dbReference>
<feature type="domain" description="VOC" evidence="1">
    <location>
        <begin position="10"/>
        <end position="127"/>
    </location>
</feature>
<name>C6X963_METGS</name>
<dbReference type="Gene3D" id="3.10.180.10">
    <property type="entry name" value="2,3-Dihydroxybiphenyl 1,2-Dioxygenase, domain 1"/>
    <property type="match status" value="1"/>
</dbReference>
<accession>C6X963</accession>
<dbReference type="Pfam" id="PF00903">
    <property type="entry name" value="Glyoxalase"/>
    <property type="match status" value="1"/>
</dbReference>
<sequence>MSTRPGGMLGMHHVALFVHDLEACLHFYRDVVGMVEEWQPDPDNIYLTSGNDNVALHRLAVDKTLDGPQRLDHLGFILRTPEDVDAWHAHLTANEVRIAQAPKTHRDGARSLYCFDPCGNLVQFIYHPPIADKL</sequence>
<dbReference type="InterPro" id="IPR029068">
    <property type="entry name" value="Glyas_Bleomycin-R_OHBP_Dase"/>
</dbReference>
<dbReference type="InterPro" id="IPR050383">
    <property type="entry name" value="GlyoxalaseI/FosfomycinResist"/>
</dbReference>
<dbReference type="SUPFAM" id="SSF54593">
    <property type="entry name" value="Glyoxalase/Bleomycin resistance protein/Dihydroxybiphenyl dioxygenase"/>
    <property type="match status" value="1"/>
</dbReference>
<dbReference type="PANTHER" id="PTHR21366">
    <property type="entry name" value="GLYOXALASE FAMILY PROTEIN"/>
    <property type="match status" value="1"/>
</dbReference>
<gene>
    <name evidence="2" type="ordered locus">Msip34_0435</name>
</gene>